<dbReference type="GO" id="GO:0030427">
    <property type="term" value="C:site of polarized growth"/>
    <property type="evidence" value="ECO:0007669"/>
    <property type="project" value="UniProtKB-ARBA"/>
</dbReference>
<dbReference type="AlphaFoldDB" id="A0A1A0HF28"/>
<dbReference type="GO" id="GO:0031267">
    <property type="term" value="F:small GTPase binding"/>
    <property type="evidence" value="ECO:0007669"/>
    <property type="project" value="TreeGrafter"/>
</dbReference>
<dbReference type="InterPro" id="IPR000195">
    <property type="entry name" value="Rab-GAP-TBC_dom"/>
</dbReference>
<evidence type="ECO:0000313" key="5">
    <source>
        <dbReference type="Proteomes" id="UP000092555"/>
    </source>
</evidence>
<name>A0A1A0HF28_9ASCO</name>
<dbReference type="InterPro" id="IPR035969">
    <property type="entry name" value="Rab-GAP_TBC_sf"/>
</dbReference>
<gene>
    <name evidence="4" type="ORF">METBIDRAFT_77940</name>
</gene>
<accession>A0A1A0HF28</accession>
<dbReference type="PROSITE" id="PS50086">
    <property type="entry name" value="TBC_RABGAP"/>
    <property type="match status" value="1"/>
</dbReference>
<dbReference type="Gene3D" id="1.10.472.80">
    <property type="entry name" value="Ypt/Rab-GAP domain of gyp1p, domain 3"/>
    <property type="match status" value="1"/>
</dbReference>
<dbReference type="SUPFAM" id="SSF47923">
    <property type="entry name" value="Ypt/Rab-GAP domain of gyp1p"/>
    <property type="match status" value="2"/>
</dbReference>
<keyword evidence="1" id="KW-0175">Coiled coil</keyword>
<comment type="caution">
    <text evidence="4">The sequence shown here is derived from an EMBL/GenBank/DDBJ whole genome shotgun (WGS) entry which is preliminary data.</text>
</comment>
<dbReference type="SMART" id="SM00164">
    <property type="entry name" value="TBC"/>
    <property type="match status" value="1"/>
</dbReference>
<evidence type="ECO:0000256" key="1">
    <source>
        <dbReference type="SAM" id="Coils"/>
    </source>
</evidence>
<dbReference type="Pfam" id="PF23436">
    <property type="entry name" value="RabGap-TBC_2"/>
    <property type="match status" value="1"/>
</dbReference>
<dbReference type="Proteomes" id="UP000092555">
    <property type="component" value="Unassembled WGS sequence"/>
</dbReference>
<feature type="region of interest" description="Disordered" evidence="2">
    <location>
        <begin position="1"/>
        <end position="41"/>
    </location>
</feature>
<reference evidence="4 5" key="1">
    <citation type="submission" date="2016-05" db="EMBL/GenBank/DDBJ databases">
        <title>Comparative genomics of biotechnologically important yeasts.</title>
        <authorList>
            <consortium name="DOE Joint Genome Institute"/>
            <person name="Riley R."/>
            <person name="Haridas S."/>
            <person name="Wolfe K.H."/>
            <person name="Lopes M.R."/>
            <person name="Hittinger C.T."/>
            <person name="Goker M."/>
            <person name="Salamov A."/>
            <person name="Wisecaver J."/>
            <person name="Long T.M."/>
            <person name="Aerts A.L."/>
            <person name="Barry K."/>
            <person name="Choi C."/>
            <person name="Clum A."/>
            <person name="Coughlan A.Y."/>
            <person name="Deshpande S."/>
            <person name="Douglass A.P."/>
            <person name="Hanson S.J."/>
            <person name="Klenk H.-P."/>
            <person name="LaButti K."/>
            <person name="Lapidus A."/>
            <person name="Lindquist E."/>
            <person name="Lipzen A."/>
            <person name="Meier-kolthoff J.P."/>
            <person name="Ohm R.A."/>
            <person name="Otillar R.P."/>
            <person name="Pangilinan J."/>
            <person name="Peng Y."/>
            <person name="Rokas A."/>
            <person name="Rosa C.A."/>
            <person name="Scheuner C."/>
            <person name="Sibirny A.A."/>
            <person name="Slot J.C."/>
            <person name="Stielow J.B."/>
            <person name="Sun H."/>
            <person name="Kurtzman C.P."/>
            <person name="Blackwell M."/>
            <person name="Grigoriev I.V."/>
            <person name="Jeffries T.W."/>
        </authorList>
    </citation>
    <scope>NUCLEOTIDE SEQUENCE [LARGE SCALE GENOMIC DNA]</scope>
    <source>
        <strain evidence="4 5">NRRL YB-4993</strain>
    </source>
</reference>
<dbReference type="InterPro" id="IPR050302">
    <property type="entry name" value="Rab_GAP_TBC_domain"/>
</dbReference>
<evidence type="ECO:0000256" key="2">
    <source>
        <dbReference type="SAM" id="MobiDB-lite"/>
    </source>
</evidence>
<dbReference type="Gene3D" id="1.10.8.270">
    <property type="entry name" value="putative rabgap domain of human tbc1 domain family member 14 like domains"/>
    <property type="match status" value="1"/>
</dbReference>
<dbReference type="Gene3D" id="1.10.287.1490">
    <property type="match status" value="1"/>
</dbReference>
<feature type="domain" description="Rab-GAP TBC" evidence="3">
    <location>
        <begin position="150"/>
        <end position="332"/>
    </location>
</feature>
<dbReference type="RefSeq" id="XP_018713081.1">
    <property type="nucleotide sequence ID" value="XM_018858792.1"/>
</dbReference>
<dbReference type="PANTHER" id="PTHR47219:SF9">
    <property type="entry name" value="GTPASE ACTIVATING PROTEIN AND CENTROSOME-ASSOCIATED, ISOFORM B"/>
    <property type="match status" value="1"/>
</dbReference>
<dbReference type="GO" id="GO:0005096">
    <property type="term" value="F:GTPase activator activity"/>
    <property type="evidence" value="ECO:0007669"/>
    <property type="project" value="TreeGrafter"/>
</dbReference>
<sequence length="573" mass="64719">MGPATPEPGASPAQASSRWEHESDADDSSESEFKDSAEAFGLPEIKQETANKVTALPSATVEALSLLEARQLEISIRFDAKDEGQRRAISTGVESVRKTYRDIRSAIGHLPVELLRGEHVDWGLWDRVVEDYHDTVLHEQQQLARAVAGGIPEEVRGIVWQLVARSKSLPLEELFMHLKTEPCVHERAIKRDLTRTSFFAAVEAAGKARELYDVVLAYANFDPDVGYTQGMVFIAVPLVMNMAGSEAFCLLVSLMKDYGLRELFCPEMRGLHLLLHQFDRLLAVHRPLLYNHLLRQGVRLSMYASQWFLTFFSYKFPLPVVLRVFDMVITQGMEAVLRLALNLMLQNEPFLLPLPFDRLLDFLKDRLFNVYAGDGREPADDAPVNRRFLILARRPAARSLPPYDLDAFIRDSMQIDVSPLDLARWKAEFDLLLSQDSRRAADINTLRAQNGCLRHEVKAVEIQTHALRHDHLASVQSLVDVKIALPELQGDVDELASQVASLEASIHRMELRVGAGHADIPQDIDARIQELLAQNAQETERLSSLEDQLGELCLQEEALAAELKKSKKWFWKH</sequence>
<feature type="coiled-coil region" evidence="1">
    <location>
        <begin position="485"/>
        <end position="555"/>
    </location>
</feature>
<dbReference type="EMBL" id="LXTC01000002">
    <property type="protein sequence ID" value="OBA22585.1"/>
    <property type="molecule type" value="Genomic_DNA"/>
</dbReference>
<evidence type="ECO:0000313" key="4">
    <source>
        <dbReference type="EMBL" id="OBA22585.1"/>
    </source>
</evidence>
<proteinExistence type="predicted"/>
<keyword evidence="5" id="KW-1185">Reference proteome</keyword>
<evidence type="ECO:0000259" key="3">
    <source>
        <dbReference type="PROSITE" id="PS50086"/>
    </source>
</evidence>
<dbReference type="OrthoDB" id="295078at2759"/>
<protein>
    <submittedName>
        <fullName evidence="4">RabGAP/TBC</fullName>
    </submittedName>
</protein>
<dbReference type="GeneID" id="30031768"/>
<dbReference type="STRING" id="869754.A0A1A0HF28"/>
<dbReference type="Gene3D" id="1.10.10.750">
    <property type="entry name" value="Ypt/Rab-GAP domain of gyp1p, domain 1"/>
    <property type="match status" value="1"/>
</dbReference>
<dbReference type="PANTHER" id="PTHR47219">
    <property type="entry name" value="RAB GTPASE-ACTIVATING PROTEIN 1-LIKE"/>
    <property type="match status" value="1"/>
</dbReference>
<organism evidence="4 5">
    <name type="scientific">Metschnikowia bicuspidata var. bicuspidata NRRL YB-4993</name>
    <dbReference type="NCBI Taxonomy" id="869754"/>
    <lineage>
        <taxon>Eukaryota</taxon>
        <taxon>Fungi</taxon>
        <taxon>Dikarya</taxon>
        <taxon>Ascomycota</taxon>
        <taxon>Saccharomycotina</taxon>
        <taxon>Pichiomycetes</taxon>
        <taxon>Metschnikowiaceae</taxon>
        <taxon>Metschnikowia</taxon>
    </lineage>
</organism>